<name>A0A3S9NYM9_9BACT</name>
<evidence type="ECO:0008006" key="4">
    <source>
        <dbReference type="Google" id="ProtNLM"/>
    </source>
</evidence>
<keyword evidence="1" id="KW-0732">Signal</keyword>
<dbReference type="OrthoDB" id="981045at2"/>
<evidence type="ECO:0000313" key="3">
    <source>
        <dbReference type="Proteomes" id="UP000267268"/>
    </source>
</evidence>
<accession>A0A3S9NYM9</accession>
<dbReference type="Proteomes" id="UP000267268">
    <property type="component" value="Chromosome 1"/>
</dbReference>
<gene>
    <name evidence="2" type="ORF">EI427_02040</name>
</gene>
<dbReference type="AlphaFoldDB" id="A0A3S9NYM9"/>
<dbReference type="PROSITE" id="PS51257">
    <property type="entry name" value="PROKAR_LIPOPROTEIN"/>
    <property type="match status" value="1"/>
</dbReference>
<protein>
    <recommendedName>
        <fullName evidence="4">NlpE C-terminal OB domain-containing protein</fullName>
    </recommendedName>
</protein>
<feature type="chain" id="PRO_5019415234" description="NlpE C-terminal OB domain-containing protein" evidence="1">
    <location>
        <begin position="22"/>
        <end position="122"/>
    </location>
</feature>
<evidence type="ECO:0000313" key="2">
    <source>
        <dbReference type="EMBL" id="AZQ61039.1"/>
    </source>
</evidence>
<reference evidence="2 3" key="1">
    <citation type="submission" date="2018-12" db="EMBL/GenBank/DDBJ databases">
        <title>Flammeovirga pectinis sp. nov., isolated from the gut of the Korean scallop, Patinopecten yessoensis.</title>
        <authorList>
            <person name="Bae J.-W."/>
            <person name="Jeong Y.-S."/>
            <person name="Kang W."/>
        </authorList>
    </citation>
    <scope>NUCLEOTIDE SEQUENCE [LARGE SCALE GENOMIC DNA]</scope>
    <source>
        <strain evidence="2 3">L12M1</strain>
    </source>
</reference>
<evidence type="ECO:0000256" key="1">
    <source>
        <dbReference type="SAM" id="SignalP"/>
    </source>
</evidence>
<sequence length="122" mass="13411">MKAFLLFLLTSALFFSCSSNDIEPKGGNFDQVLLSPDGNTLYIYHSDLTFEGYIPSTNEYIRGMWSYYPTAEAKEGDMFLKASGTKIIACDGLVISIVPPFVLDINSLEVTDQKFVSCGKAG</sequence>
<dbReference type="RefSeq" id="WP_126611074.1">
    <property type="nucleotide sequence ID" value="NZ_CP034562.1"/>
</dbReference>
<organism evidence="2 3">
    <name type="scientific">Flammeovirga pectinis</name>
    <dbReference type="NCBI Taxonomy" id="2494373"/>
    <lineage>
        <taxon>Bacteria</taxon>
        <taxon>Pseudomonadati</taxon>
        <taxon>Bacteroidota</taxon>
        <taxon>Cytophagia</taxon>
        <taxon>Cytophagales</taxon>
        <taxon>Flammeovirgaceae</taxon>
        <taxon>Flammeovirga</taxon>
    </lineage>
</organism>
<proteinExistence type="predicted"/>
<feature type="signal peptide" evidence="1">
    <location>
        <begin position="1"/>
        <end position="21"/>
    </location>
</feature>
<dbReference type="EMBL" id="CP034562">
    <property type="protein sequence ID" value="AZQ61039.1"/>
    <property type="molecule type" value="Genomic_DNA"/>
</dbReference>
<keyword evidence="3" id="KW-1185">Reference proteome</keyword>
<dbReference type="KEGG" id="fll:EI427_02040"/>